<accession>A0A2P4UJ34</accession>
<organism evidence="2 3">
    <name type="scientific">Actinomadura rubteroloni</name>
    <dbReference type="NCBI Taxonomy" id="1926885"/>
    <lineage>
        <taxon>Bacteria</taxon>
        <taxon>Bacillati</taxon>
        <taxon>Actinomycetota</taxon>
        <taxon>Actinomycetes</taxon>
        <taxon>Streptosporangiales</taxon>
        <taxon>Thermomonosporaceae</taxon>
        <taxon>Actinomadura</taxon>
    </lineage>
</organism>
<evidence type="ECO:0000256" key="1">
    <source>
        <dbReference type="SAM" id="SignalP"/>
    </source>
</evidence>
<name>A0A2P4UJ34_9ACTN</name>
<dbReference type="AlphaFoldDB" id="A0A2P4UJ34"/>
<dbReference type="Proteomes" id="UP000242367">
    <property type="component" value="Unassembled WGS sequence"/>
</dbReference>
<evidence type="ECO:0000313" key="2">
    <source>
        <dbReference type="EMBL" id="POM25072.1"/>
    </source>
</evidence>
<proteinExistence type="predicted"/>
<feature type="signal peptide" evidence="1">
    <location>
        <begin position="1"/>
        <end position="23"/>
    </location>
</feature>
<keyword evidence="1" id="KW-0732">Signal</keyword>
<reference evidence="2 3" key="1">
    <citation type="journal article" date="2017" name="Chemistry">
        <title>Isolation, Biosynthesis and Chemical Modifications of Rubterolones A-F: Rare Tropolone Alkaloids from Actinomadura sp. 5-2.</title>
        <authorList>
            <person name="Guo H."/>
            <person name="Benndorf R."/>
            <person name="Leichnitz D."/>
            <person name="Klassen J.L."/>
            <person name="Vollmers J."/>
            <person name="Gorls H."/>
            <person name="Steinacker M."/>
            <person name="Weigel C."/>
            <person name="Dahse H.M."/>
            <person name="Kaster A.K."/>
            <person name="de Beer Z.W."/>
            <person name="Poulsen M."/>
            <person name="Beemelmanns C."/>
        </authorList>
    </citation>
    <scope>NUCLEOTIDE SEQUENCE [LARGE SCALE GENOMIC DNA]</scope>
    <source>
        <strain evidence="2 3">5-2</strain>
    </source>
</reference>
<sequence length="233" mass="25472" precursor="true">MRRILVVSVATVTLLAPAGVARAGTVAAPSVITGFTVATTALGTLRISGWLAAPGAPVAGKHLVLEAADASHGAWHIVSLPKAPVTKADGSFTASYDFIAYPHGYYRARFAGDDTVGAALSGEARDTRADTRVRGWSASRHKIRKGSRVTFGGTLLQKSGTSWTPLKNQRVYIIGRMRGRKTWYWYARPKTNGKGVFKARFRVARDTYFTFQYYGDRTHYTEVPTVETFVNVR</sequence>
<dbReference type="RefSeq" id="WP_103564123.1">
    <property type="nucleotide sequence ID" value="NZ_MTBP01000002.1"/>
</dbReference>
<keyword evidence="3" id="KW-1185">Reference proteome</keyword>
<evidence type="ECO:0000313" key="3">
    <source>
        <dbReference type="Proteomes" id="UP000242367"/>
    </source>
</evidence>
<comment type="caution">
    <text evidence="2">The sequence shown here is derived from an EMBL/GenBank/DDBJ whole genome shotgun (WGS) entry which is preliminary data.</text>
</comment>
<protein>
    <submittedName>
        <fullName evidence="2">Uncharacterized protein</fullName>
    </submittedName>
</protein>
<feature type="chain" id="PRO_5015144559" evidence="1">
    <location>
        <begin position="24"/>
        <end position="233"/>
    </location>
</feature>
<dbReference type="EMBL" id="MTBP01000002">
    <property type="protein sequence ID" value="POM25072.1"/>
    <property type="molecule type" value="Genomic_DNA"/>
</dbReference>
<gene>
    <name evidence="2" type="ORF">BTM25_37140</name>
</gene>